<sequence>MLPRSDDVRQITDENLAPVHRNRMRLLRKQRQHECSSRANRRLVKSNPSSYVGVTDLGISSPNTFTRNGSKLNKYETIDSSKPNLSSQIYLM</sequence>
<comment type="caution">
    <text evidence="1">The sequence shown here is derived from an EMBL/GenBank/DDBJ whole genome shotgun (WGS) entry which is preliminary data.</text>
</comment>
<dbReference type="AlphaFoldDB" id="A0A448X225"/>
<accession>A0A448X225</accession>
<reference evidence="1" key="1">
    <citation type="submission" date="2018-11" db="EMBL/GenBank/DDBJ databases">
        <authorList>
            <consortium name="Pathogen Informatics"/>
        </authorList>
    </citation>
    <scope>NUCLEOTIDE SEQUENCE</scope>
</reference>
<gene>
    <name evidence="1" type="ORF">PXEA_LOCUS19643</name>
</gene>
<dbReference type="EMBL" id="CAAALY010078743">
    <property type="protein sequence ID" value="VEL26203.1"/>
    <property type="molecule type" value="Genomic_DNA"/>
</dbReference>
<protein>
    <submittedName>
        <fullName evidence="1">Uncharacterized protein</fullName>
    </submittedName>
</protein>
<proteinExistence type="predicted"/>
<evidence type="ECO:0000313" key="1">
    <source>
        <dbReference type="EMBL" id="VEL26203.1"/>
    </source>
</evidence>
<evidence type="ECO:0000313" key="2">
    <source>
        <dbReference type="Proteomes" id="UP000784294"/>
    </source>
</evidence>
<keyword evidence="2" id="KW-1185">Reference proteome</keyword>
<name>A0A448X225_9PLAT</name>
<dbReference type="Proteomes" id="UP000784294">
    <property type="component" value="Unassembled WGS sequence"/>
</dbReference>
<organism evidence="1 2">
    <name type="scientific">Protopolystoma xenopodis</name>
    <dbReference type="NCBI Taxonomy" id="117903"/>
    <lineage>
        <taxon>Eukaryota</taxon>
        <taxon>Metazoa</taxon>
        <taxon>Spiralia</taxon>
        <taxon>Lophotrochozoa</taxon>
        <taxon>Platyhelminthes</taxon>
        <taxon>Monogenea</taxon>
        <taxon>Polyopisthocotylea</taxon>
        <taxon>Polystomatidea</taxon>
        <taxon>Polystomatidae</taxon>
        <taxon>Protopolystoma</taxon>
    </lineage>
</organism>